<accession>G2SQS0</accession>
<keyword evidence="2" id="KW-1185">Reference proteome</keyword>
<organism evidence="1 2">
    <name type="scientific">Ligilactobacillus ruminis (strain ATCC 27782 / RF3)</name>
    <name type="common">Lactobacillus ruminis</name>
    <dbReference type="NCBI Taxonomy" id="1069534"/>
    <lineage>
        <taxon>Bacteria</taxon>
        <taxon>Bacillati</taxon>
        <taxon>Bacillota</taxon>
        <taxon>Bacilli</taxon>
        <taxon>Lactobacillales</taxon>
        <taxon>Lactobacillaceae</taxon>
        <taxon>Ligilactobacillus</taxon>
    </lineage>
</organism>
<name>G2SQS0_LIGR2</name>
<dbReference type="HOGENOM" id="CLU_2898636_0_0_9"/>
<proteinExistence type="predicted"/>
<sequence length="62" mass="6933">MSVKGSDFAKYSACSISLPSHQSKLPTRFVSGYSHHKQAIVMHAQKNRIRFAIDYKSSGFSI</sequence>
<gene>
    <name evidence="1" type="ordered locus">LRC_14690</name>
</gene>
<evidence type="ECO:0000313" key="2">
    <source>
        <dbReference type="Proteomes" id="UP000001279"/>
    </source>
</evidence>
<dbReference type="Proteomes" id="UP000001279">
    <property type="component" value="Chromosome"/>
</dbReference>
<dbReference type="PATRIC" id="fig|1069534.5.peg.1571"/>
<protein>
    <submittedName>
        <fullName evidence="1">Uncharacterized protein</fullName>
    </submittedName>
</protein>
<reference evidence="1 2" key="1">
    <citation type="journal article" date="2011" name="Microb. Cell Fact.">
        <title>Genome sequences and comparative genomics of two Lactobacillus ruminis strains from the bovine and human intestinal tracts.</title>
        <authorList>
            <person name="Forde B.M."/>
            <person name="Neville B.A."/>
            <person name="O'Donnell M.M."/>
            <person name="Riboulet-Bisson E."/>
            <person name="Claesson M.J."/>
            <person name="Coghlan A."/>
            <person name="Ross R.P."/>
            <person name="O'Toole P.W."/>
        </authorList>
    </citation>
    <scope>NUCLEOTIDE SEQUENCE [LARGE SCALE GENOMIC DNA]</scope>
    <source>
        <strain evidence="2">ATCC 27782 / RF3</strain>
    </source>
</reference>
<dbReference type="EMBL" id="CP003032">
    <property type="protein sequence ID" value="AEN78717.1"/>
    <property type="molecule type" value="Genomic_DNA"/>
</dbReference>
<dbReference type="AlphaFoldDB" id="G2SQS0"/>
<dbReference type="KEGG" id="lrm:LRC_14690"/>
<dbReference type="STRING" id="1069534.LRC_14690"/>
<evidence type="ECO:0000313" key="1">
    <source>
        <dbReference type="EMBL" id="AEN78717.1"/>
    </source>
</evidence>